<keyword evidence="5" id="KW-1185">Reference proteome</keyword>
<proteinExistence type="predicted"/>
<dbReference type="Pfam" id="PF12796">
    <property type="entry name" value="Ank_2"/>
    <property type="match status" value="2"/>
</dbReference>
<dbReference type="InterPro" id="IPR036770">
    <property type="entry name" value="Ankyrin_rpt-contain_sf"/>
</dbReference>
<dbReference type="Gene3D" id="1.25.40.20">
    <property type="entry name" value="Ankyrin repeat-containing domain"/>
    <property type="match status" value="2"/>
</dbReference>
<dbReference type="PROSITE" id="PS50088">
    <property type="entry name" value="ANK_REPEAT"/>
    <property type="match status" value="3"/>
</dbReference>
<keyword evidence="2 3" id="KW-0040">ANK repeat</keyword>
<evidence type="ECO:0000256" key="3">
    <source>
        <dbReference type="PROSITE-ProRule" id="PRU00023"/>
    </source>
</evidence>
<organism evidence="4 5">
    <name type="scientific">Mytilus coruscus</name>
    <name type="common">Sea mussel</name>
    <dbReference type="NCBI Taxonomy" id="42192"/>
    <lineage>
        <taxon>Eukaryota</taxon>
        <taxon>Metazoa</taxon>
        <taxon>Spiralia</taxon>
        <taxon>Lophotrochozoa</taxon>
        <taxon>Mollusca</taxon>
        <taxon>Bivalvia</taxon>
        <taxon>Autobranchia</taxon>
        <taxon>Pteriomorphia</taxon>
        <taxon>Mytilida</taxon>
        <taxon>Mytiloidea</taxon>
        <taxon>Mytilidae</taxon>
        <taxon>Mytilinae</taxon>
        <taxon>Mytilus</taxon>
    </lineage>
</organism>
<dbReference type="PROSITE" id="PS50297">
    <property type="entry name" value="ANK_REP_REGION"/>
    <property type="match status" value="1"/>
</dbReference>
<feature type="repeat" description="ANK" evidence="3">
    <location>
        <begin position="120"/>
        <end position="152"/>
    </location>
</feature>
<dbReference type="OrthoDB" id="6147489at2759"/>
<evidence type="ECO:0000256" key="2">
    <source>
        <dbReference type="ARBA" id="ARBA00023043"/>
    </source>
</evidence>
<keyword evidence="1" id="KW-0677">Repeat</keyword>
<dbReference type="EMBL" id="CACVKT020001291">
    <property type="protein sequence ID" value="CAC5366556.1"/>
    <property type="molecule type" value="Genomic_DNA"/>
</dbReference>
<dbReference type="InterPro" id="IPR002110">
    <property type="entry name" value="Ankyrin_rpt"/>
</dbReference>
<feature type="repeat" description="ANK" evidence="3">
    <location>
        <begin position="186"/>
        <end position="218"/>
    </location>
</feature>
<dbReference type="PANTHER" id="PTHR24198">
    <property type="entry name" value="ANKYRIN REPEAT AND PROTEIN KINASE DOMAIN-CONTAINING PROTEIN"/>
    <property type="match status" value="1"/>
</dbReference>
<dbReference type="SUPFAM" id="SSF48403">
    <property type="entry name" value="Ankyrin repeat"/>
    <property type="match status" value="1"/>
</dbReference>
<dbReference type="Proteomes" id="UP000507470">
    <property type="component" value="Unassembled WGS sequence"/>
</dbReference>
<accession>A0A6J8AEF7</accession>
<evidence type="ECO:0000256" key="1">
    <source>
        <dbReference type="ARBA" id="ARBA00022737"/>
    </source>
</evidence>
<reference evidence="4 5" key="1">
    <citation type="submission" date="2020-06" db="EMBL/GenBank/DDBJ databases">
        <authorList>
            <person name="Li R."/>
            <person name="Bekaert M."/>
        </authorList>
    </citation>
    <scope>NUCLEOTIDE SEQUENCE [LARGE SCALE GENOMIC DNA]</scope>
    <source>
        <strain evidence="5">wild</strain>
    </source>
</reference>
<dbReference type="AlphaFoldDB" id="A0A6J8AEF7"/>
<feature type="repeat" description="ANK" evidence="3">
    <location>
        <begin position="153"/>
        <end position="185"/>
    </location>
</feature>
<evidence type="ECO:0000313" key="4">
    <source>
        <dbReference type="EMBL" id="CAC5366556.1"/>
    </source>
</evidence>
<gene>
    <name evidence="4" type="ORF">MCOR_6800</name>
</gene>
<dbReference type="PANTHER" id="PTHR24198:SF194">
    <property type="entry name" value="INVERSIN-A"/>
    <property type="match status" value="1"/>
</dbReference>
<name>A0A6J8AEF7_MYTCO</name>
<dbReference type="SMART" id="SM00248">
    <property type="entry name" value="ANK"/>
    <property type="match status" value="5"/>
</dbReference>
<evidence type="ECO:0000313" key="5">
    <source>
        <dbReference type="Proteomes" id="UP000507470"/>
    </source>
</evidence>
<protein>
    <submittedName>
        <fullName evidence="4">Uncharacterized protein</fullName>
    </submittedName>
</protein>
<sequence>MKGDTHKEQSRQELLKNVFKYARVPHNPRIISWIIYYGHTDILTTIVNLVKEHNDSNDIVFGSDITEQTRLLTLGCYSGKDDMVNLILKYVKIGCINRTSLDKTLNCDEPENEIYFNMHRINTPLTAACDSGNLSVEHILLRNKANINQCDDFDRFPLLTASQQGHIEVVEYLLQKGGNVNQCNENNVTCLFGASCKGHYNVVKYLVEQGAHVNHCEPYKMTEKDLEEAIEKMFEGNGADVNQCNEYDVSSPLYKAEMEGKIDFVENMVANGADVLECCKYNRSPFNVVCRTGHSDIAYILLDNRTNITQCEILQKSQLYEACKGGHNAVVEISRREGSRY</sequence>